<dbReference type="InterPro" id="IPR013320">
    <property type="entry name" value="ConA-like_dom_sf"/>
</dbReference>
<proteinExistence type="predicted"/>
<evidence type="ECO:0000313" key="3">
    <source>
        <dbReference type="Proteomes" id="UP000035763"/>
    </source>
</evidence>
<dbReference type="RefSeq" id="WP_053084042.1">
    <property type="nucleotide sequence ID" value="NZ_HG764815.1"/>
</dbReference>
<dbReference type="CDD" id="cd00413">
    <property type="entry name" value="Glyco_hydrolase_16"/>
    <property type="match status" value="1"/>
</dbReference>
<dbReference type="Proteomes" id="UP000035763">
    <property type="component" value="Unassembled WGS sequence"/>
</dbReference>
<dbReference type="OrthoDB" id="9809583at2"/>
<feature type="region of interest" description="Disordered" evidence="1">
    <location>
        <begin position="179"/>
        <end position="216"/>
    </location>
</feature>
<evidence type="ECO:0000313" key="2">
    <source>
        <dbReference type="EMBL" id="CCH71747.1"/>
    </source>
</evidence>
<sequence length="216" mass="23318">MVWATGTSHRCGPQPSPPGLYAGPVGSTVGQQPFGDDLTVQEEQPPFRGWLLGPGRLTVTARAQVSERSMVSVWLTGFEDQPQRCREVCVFEIFGVTVTSGPNPSAAVGAGIHPFRDPALREEFSVDSIPFDPARWHRYAVTIAADACAWDIDGAPMRTSRQAPAYPLQIFTGVFDFPDRESGATAGHEPWLEIDESPSPRARTDPARHAPPGPGA</sequence>
<dbReference type="SUPFAM" id="SSF49899">
    <property type="entry name" value="Concanavalin A-like lectins/glucanases"/>
    <property type="match status" value="1"/>
</dbReference>
<dbReference type="Gene3D" id="2.60.120.200">
    <property type="match status" value="1"/>
</dbReference>
<comment type="caution">
    <text evidence="2">The sequence shown here is derived from an EMBL/GenBank/DDBJ whole genome shotgun (WGS) entry which is preliminary data.</text>
</comment>
<organism evidence="2 3">
    <name type="scientific">Nostocoides australiense Ben110</name>
    <dbReference type="NCBI Taxonomy" id="1193182"/>
    <lineage>
        <taxon>Bacteria</taxon>
        <taxon>Bacillati</taxon>
        <taxon>Actinomycetota</taxon>
        <taxon>Actinomycetes</taxon>
        <taxon>Micrococcales</taxon>
        <taxon>Intrasporangiaceae</taxon>
        <taxon>Nostocoides</taxon>
    </lineage>
</organism>
<dbReference type="STRING" id="1193182.BN11_1080022"/>
<name>W6JSV3_9MICO</name>
<protein>
    <submittedName>
        <fullName evidence="2">Glycoside hydrolase family 16</fullName>
    </submittedName>
</protein>
<reference evidence="2 3" key="1">
    <citation type="journal article" date="2013" name="ISME J.">
        <title>A metabolic model for members of the genus Tetrasphaera involved in enhanced biological phosphorus removal.</title>
        <authorList>
            <person name="Kristiansen R."/>
            <person name="Nguyen H.T.T."/>
            <person name="Saunders A.M."/>
            <person name="Nielsen J.L."/>
            <person name="Wimmer R."/>
            <person name="Le V.Q."/>
            <person name="McIlroy S.J."/>
            <person name="Petrovski S."/>
            <person name="Seviour R.J."/>
            <person name="Calteau A."/>
            <person name="Nielsen K.L."/>
            <person name="Nielsen P.H."/>
        </authorList>
    </citation>
    <scope>NUCLEOTIDE SEQUENCE [LARGE SCALE GENOMIC DNA]</scope>
    <source>
        <strain evidence="2 3">Ben110</strain>
    </source>
</reference>
<dbReference type="GO" id="GO:0016787">
    <property type="term" value="F:hydrolase activity"/>
    <property type="evidence" value="ECO:0007669"/>
    <property type="project" value="UniProtKB-KW"/>
</dbReference>
<gene>
    <name evidence="2" type="ORF">BN11_1080022</name>
</gene>
<dbReference type="AlphaFoldDB" id="W6JSV3"/>
<evidence type="ECO:0000256" key="1">
    <source>
        <dbReference type="SAM" id="MobiDB-lite"/>
    </source>
</evidence>
<keyword evidence="2" id="KW-0378">Hydrolase</keyword>
<dbReference type="EMBL" id="CAJA01000011">
    <property type="protein sequence ID" value="CCH71747.1"/>
    <property type="molecule type" value="Genomic_DNA"/>
</dbReference>
<keyword evidence="3" id="KW-1185">Reference proteome</keyword>
<accession>W6JSV3</accession>